<gene>
    <name evidence="2" type="ORF">WMY93_033043</name>
</gene>
<feature type="region of interest" description="Disordered" evidence="1">
    <location>
        <begin position="103"/>
        <end position="145"/>
    </location>
</feature>
<sequence>MLQHKEVYTVAAGDQLGEMLAEMKCRAIATFSPFSTLCVCFVSAHDTGLVMLQVAMGGEVISSSVVFEYKARDLPALPSSQHDWLSLDDTQFRMSILERLEQMEQRMAEISNPNQSSESTGPKGGGAEGGATEQSWKSQVHVSSS</sequence>
<dbReference type="PANTHER" id="PTHR23335:SF9">
    <property type="entry name" value="CALMODULIN-BINDING TRANSCRIPTION ACTIVATOR 2"/>
    <property type="match status" value="1"/>
</dbReference>
<accession>A0AAW0MLT2</accession>
<dbReference type="Proteomes" id="UP001460270">
    <property type="component" value="Unassembled WGS sequence"/>
</dbReference>
<protein>
    <submittedName>
        <fullName evidence="2">Uncharacterized protein</fullName>
    </submittedName>
</protein>
<organism evidence="2 3">
    <name type="scientific">Mugilogobius chulae</name>
    <name type="common">yellowstripe goby</name>
    <dbReference type="NCBI Taxonomy" id="88201"/>
    <lineage>
        <taxon>Eukaryota</taxon>
        <taxon>Metazoa</taxon>
        <taxon>Chordata</taxon>
        <taxon>Craniata</taxon>
        <taxon>Vertebrata</taxon>
        <taxon>Euteleostomi</taxon>
        <taxon>Actinopterygii</taxon>
        <taxon>Neopterygii</taxon>
        <taxon>Teleostei</taxon>
        <taxon>Neoteleostei</taxon>
        <taxon>Acanthomorphata</taxon>
        <taxon>Gobiaria</taxon>
        <taxon>Gobiiformes</taxon>
        <taxon>Gobioidei</taxon>
        <taxon>Gobiidae</taxon>
        <taxon>Gobionellinae</taxon>
        <taxon>Mugilogobius</taxon>
    </lineage>
</organism>
<dbReference type="Gene3D" id="2.60.40.10">
    <property type="entry name" value="Immunoglobulins"/>
    <property type="match status" value="1"/>
</dbReference>
<evidence type="ECO:0000313" key="3">
    <source>
        <dbReference type="Proteomes" id="UP001460270"/>
    </source>
</evidence>
<proteinExistence type="predicted"/>
<dbReference type="GO" id="GO:0003690">
    <property type="term" value="F:double-stranded DNA binding"/>
    <property type="evidence" value="ECO:0007669"/>
    <property type="project" value="TreeGrafter"/>
</dbReference>
<dbReference type="PANTHER" id="PTHR23335">
    <property type="entry name" value="CALMODULIN-BINDING TRANSCRIPTION ACTIVATOR CAMTA"/>
    <property type="match status" value="1"/>
</dbReference>
<evidence type="ECO:0000313" key="2">
    <source>
        <dbReference type="EMBL" id="KAK7880308.1"/>
    </source>
</evidence>
<dbReference type="EMBL" id="JBBPFD010000116">
    <property type="protein sequence ID" value="KAK7880308.1"/>
    <property type="molecule type" value="Genomic_DNA"/>
</dbReference>
<dbReference type="AlphaFoldDB" id="A0AAW0MLT2"/>
<reference evidence="3" key="1">
    <citation type="submission" date="2024-04" db="EMBL/GenBank/DDBJ databases">
        <title>Salinicola lusitanus LLJ914,a marine bacterium isolated from the Okinawa Trough.</title>
        <authorList>
            <person name="Li J."/>
        </authorList>
    </citation>
    <scope>NUCLEOTIDE SEQUENCE [LARGE SCALE GENOMIC DNA]</scope>
</reference>
<evidence type="ECO:0000256" key="1">
    <source>
        <dbReference type="SAM" id="MobiDB-lite"/>
    </source>
</evidence>
<keyword evidence="3" id="KW-1185">Reference proteome</keyword>
<name>A0AAW0MLT2_9GOBI</name>
<dbReference type="GO" id="GO:0003712">
    <property type="term" value="F:transcription coregulator activity"/>
    <property type="evidence" value="ECO:0007669"/>
    <property type="project" value="TreeGrafter"/>
</dbReference>
<dbReference type="GO" id="GO:0005634">
    <property type="term" value="C:nucleus"/>
    <property type="evidence" value="ECO:0007669"/>
    <property type="project" value="TreeGrafter"/>
</dbReference>
<dbReference type="GO" id="GO:0006357">
    <property type="term" value="P:regulation of transcription by RNA polymerase II"/>
    <property type="evidence" value="ECO:0007669"/>
    <property type="project" value="TreeGrafter"/>
</dbReference>
<comment type="caution">
    <text evidence="2">The sequence shown here is derived from an EMBL/GenBank/DDBJ whole genome shotgun (WGS) entry which is preliminary data.</text>
</comment>
<dbReference type="InterPro" id="IPR013783">
    <property type="entry name" value="Ig-like_fold"/>
</dbReference>
<feature type="compositionally biased region" description="Polar residues" evidence="1">
    <location>
        <begin position="134"/>
        <end position="145"/>
    </location>
</feature>